<dbReference type="Pfam" id="PF13539">
    <property type="entry name" value="Peptidase_M15_4"/>
    <property type="match status" value="1"/>
</dbReference>
<dbReference type="Proteomes" id="UP000280066">
    <property type="component" value="Unassembled WGS sequence"/>
</dbReference>
<comment type="caution">
    <text evidence="2">The sequence shown here is derived from an EMBL/GenBank/DDBJ whole genome shotgun (WGS) entry which is preliminary data.</text>
</comment>
<feature type="domain" description="Peptidase M15C" evidence="1">
    <location>
        <begin position="69"/>
        <end position="124"/>
    </location>
</feature>
<evidence type="ECO:0000313" key="2">
    <source>
        <dbReference type="EMBL" id="RSK24186.1"/>
    </source>
</evidence>
<sequence>MSTAFWWGVAGLTVVALTLSSDTSIPARWGLLYQLHPAARKRFLNLLLRIEARTGWTVVLTSAWRPSDTSLGYHYFGLGLDINATNGNQALRMASTKAEWEASGIPDIIRAAGFRWGGDFTSPRNGGLPGYDPVHVDEGRRISLTNLRLLAKAQAPAGDTTRFDGRVLPV</sequence>
<dbReference type="SUPFAM" id="SSF55166">
    <property type="entry name" value="Hedgehog/DD-peptidase"/>
    <property type="match status" value="1"/>
</dbReference>
<evidence type="ECO:0000259" key="1">
    <source>
        <dbReference type="Pfam" id="PF13539"/>
    </source>
</evidence>
<dbReference type="InterPro" id="IPR009045">
    <property type="entry name" value="Zn_M74/Hedgehog-like"/>
</dbReference>
<dbReference type="AlphaFoldDB" id="A0A428IYW4"/>
<dbReference type="Gene3D" id="3.30.1380.10">
    <property type="match status" value="1"/>
</dbReference>
<protein>
    <submittedName>
        <fullName evidence="2">M15 family peptidase</fullName>
    </submittedName>
</protein>
<accession>A0A428IYW4</accession>
<evidence type="ECO:0000313" key="3">
    <source>
        <dbReference type="Proteomes" id="UP000280066"/>
    </source>
</evidence>
<reference evidence="2 3" key="1">
    <citation type="submission" date="2018-12" db="EMBL/GenBank/DDBJ databases">
        <authorList>
            <person name="Feng G."/>
            <person name="Zhu H."/>
        </authorList>
    </citation>
    <scope>NUCLEOTIDE SEQUENCE [LARGE SCALE GENOMIC DNA]</scope>
    <source>
        <strain evidence="2 3">9PBR-2</strain>
    </source>
</reference>
<proteinExistence type="predicted"/>
<gene>
    <name evidence="2" type="ORF">EI290_20615</name>
</gene>
<dbReference type="GO" id="GO:0008233">
    <property type="term" value="F:peptidase activity"/>
    <property type="evidence" value="ECO:0007669"/>
    <property type="project" value="InterPro"/>
</dbReference>
<dbReference type="OrthoDB" id="8479979at2"/>
<name>A0A428IYW4_9BACT</name>
<dbReference type="RefSeq" id="WP_125433542.1">
    <property type="nucleotide sequence ID" value="NZ_RWIS01000018.1"/>
</dbReference>
<dbReference type="EMBL" id="RWIS01000018">
    <property type="protein sequence ID" value="RSK24186.1"/>
    <property type="molecule type" value="Genomic_DNA"/>
</dbReference>
<dbReference type="InterPro" id="IPR039561">
    <property type="entry name" value="Peptidase_M15C"/>
</dbReference>
<organism evidence="2 3">
    <name type="scientific">Hymenobacter metallilatus</name>
    <dbReference type="NCBI Taxonomy" id="2493666"/>
    <lineage>
        <taxon>Bacteria</taxon>
        <taxon>Pseudomonadati</taxon>
        <taxon>Bacteroidota</taxon>
        <taxon>Cytophagia</taxon>
        <taxon>Cytophagales</taxon>
        <taxon>Hymenobacteraceae</taxon>
        <taxon>Hymenobacter</taxon>
    </lineage>
</organism>
<keyword evidence="3" id="KW-1185">Reference proteome</keyword>